<evidence type="ECO:0000313" key="2">
    <source>
        <dbReference type="EMBL" id="WNQ11688.1"/>
    </source>
</evidence>
<accession>A0AA96LEU9</accession>
<dbReference type="CDD" id="cd00198">
    <property type="entry name" value="vWFA"/>
    <property type="match status" value="1"/>
</dbReference>
<dbReference type="InterPro" id="IPR036465">
    <property type="entry name" value="vWFA_dom_sf"/>
</dbReference>
<dbReference type="RefSeq" id="WP_315605466.1">
    <property type="nucleotide sequence ID" value="NZ_CP130318.1"/>
</dbReference>
<sequence>MKQILLITDGCSNVGISPVIAAGHALSEGIVVNVIGVIDQGEIGVLGSEEIGEIAKAGGGISRIVPSVTLSHTVQMMTRQTVAHTIRQAVNAELREIMGSGDVGELPPPKRAKIVAAMDDLSETAPLQVALLVDASASMKPKLGAVREAVRDLMASLQAREGKSELSVFHFPGRDSSEEIRMDADWTRELAKIPNLFYNLNMKGTTPTGPALLHTIRHFKSGGGGGSLPTVEDGLQLGSPGMENGEDGMLRDYIV</sequence>
<gene>
    <name evidence="2" type="ORF">MJA45_01020</name>
</gene>
<evidence type="ECO:0000259" key="1">
    <source>
        <dbReference type="PROSITE" id="PS50234"/>
    </source>
</evidence>
<organism evidence="2 3">
    <name type="scientific">Paenibacillus aurantius</name>
    <dbReference type="NCBI Taxonomy" id="2918900"/>
    <lineage>
        <taxon>Bacteria</taxon>
        <taxon>Bacillati</taxon>
        <taxon>Bacillota</taxon>
        <taxon>Bacilli</taxon>
        <taxon>Bacillales</taxon>
        <taxon>Paenibacillaceae</taxon>
        <taxon>Paenibacillus</taxon>
    </lineage>
</organism>
<dbReference type="Gene3D" id="3.40.50.410">
    <property type="entry name" value="von Willebrand factor, type A domain"/>
    <property type="match status" value="1"/>
</dbReference>
<dbReference type="SUPFAM" id="SSF53300">
    <property type="entry name" value="vWA-like"/>
    <property type="match status" value="2"/>
</dbReference>
<evidence type="ECO:0000313" key="3">
    <source>
        <dbReference type="Proteomes" id="UP001305702"/>
    </source>
</evidence>
<dbReference type="AlphaFoldDB" id="A0AA96LEU9"/>
<name>A0AA96LEU9_9BACL</name>
<keyword evidence="3" id="KW-1185">Reference proteome</keyword>
<dbReference type="EMBL" id="CP130318">
    <property type="protein sequence ID" value="WNQ11688.1"/>
    <property type="molecule type" value="Genomic_DNA"/>
</dbReference>
<feature type="domain" description="VWFA" evidence="1">
    <location>
        <begin position="128"/>
        <end position="255"/>
    </location>
</feature>
<proteinExistence type="predicted"/>
<dbReference type="Proteomes" id="UP001305702">
    <property type="component" value="Chromosome"/>
</dbReference>
<dbReference type="InterPro" id="IPR002035">
    <property type="entry name" value="VWF_A"/>
</dbReference>
<protein>
    <submittedName>
        <fullName evidence="2">VWA domain-containing protein</fullName>
    </submittedName>
</protein>
<dbReference type="KEGG" id="paun:MJA45_01020"/>
<dbReference type="PROSITE" id="PS50234">
    <property type="entry name" value="VWFA"/>
    <property type="match status" value="1"/>
</dbReference>
<reference evidence="2 3" key="1">
    <citation type="submission" date="2022-02" db="EMBL/GenBank/DDBJ databases">
        <title>Paenibacillus sp. MBLB1776 Whole Genome Shotgun Sequencing.</title>
        <authorList>
            <person name="Hwang C.Y."/>
            <person name="Cho E.-S."/>
            <person name="Seo M.-J."/>
        </authorList>
    </citation>
    <scope>NUCLEOTIDE SEQUENCE [LARGE SCALE GENOMIC DNA]</scope>
    <source>
        <strain evidence="2 3">MBLB1776</strain>
    </source>
</reference>